<dbReference type="AlphaFoldDB" id="A0A381SKT8"/>
<accession>A0A381SKT8</accession>
<feature type="domain" description="ThuA-like" evidence="1">
    <location>
        <begin position="3"/>
        <end position="235"/>
    </location>
</feature>
<proteinExistence type="predicted"/>
<dbReference type="EMBL" id="UINC01003162">
    <property type="protein sequence ID" value="SVA03878.1"/>
    <property type="molecule type" value="Genomic_DNA"/>
</dbReference>
<dbReference type="SUPFAM" id="SSF52317">
    <property type="entry name" value="Class I glutamine amidotransferase-like"/>
    <property type="match status" value="1"/>
</dbReference>
<dbReference type="InterPro" id="IPR029010">
    <property type="entry name" value="ThuA-like"/>
</dbReference>
<dbReference type="Gene3D" id="3.40.50.880">
    <property type="match status" value="1"/>
</dbReference>
<reference evidence="2" key="1">
    <citation type="submission" date="2018-05" db="EMBL/GenBank/DDBJ databases">
        <authorList>
            <person name="Lanie J.A."/>
            <person name="Ng W.-L."/>
            <person name="Kazmierczak K.M."/>
            <person name="Andrzejewski T.M."/>
            <person name="Davidsen T.M."/>
            <person name="Wayne K.J."/>
            <person name="Tettelin H."/>
            <person name="Glass J.I."/>
            <person name="Rusch D."/>
            <person name="Podicherti R."/>
            <person name="Tsui H.-C.T."/>
            <person name="Winkler M.E."/>
        </authorList>
    </citation>
    <scope>NUCLEOTIDE SEQUENCE</scope>
</reference>
<sequence>MKKALIVCGGWDGHDPEEYAQLISKFLKSNDYDVRIEKETAAFAGDFIHDMDLIIPIFTMAFGFSPKGEIKKEEVSNVAKAVVNGVGLAGFHGGMCDAFRQSIDWQFMTGGQWVNHPGGVIDYTVNITKKDDPIMKGINDFIYTSEQYYMHVDPSNEVLATTTYKGDQMWSLEQSPGSPGKVEFLADWIKDVKMPVVWKRKCGKGKVFYSSLGHKAHEFDVPEMQAILTRGMLWASR</sequence>
<gene>
    <name evidence="2" type="ORF">METZ01_LOCUS56732</name>
</gene>
<dbReference type="Pfam" id="PF06283">
    <property type="entry name" value="ThuA"/>
    <property type="match status" value="1"/>
</dbReference>
<evidence type="ECO:0000259" key="1">
    <source>
        <dbReference type="Pfam" id="PF06283"/>
    </source>
</evidence>
<dbReference type="InterPro" id="IPR029062">
    <property type="entry name" value="Class_I_gatase-like"/>
</dbReference>
<name>A0A381SKT8_9ZZZZ</name>
<protein>
    <recommendedName>
        <fullName evidence="1">ThuA-like domain-containing protein</fullName>
    </recommendedName>
</protein>
<evidence type="ECO:0000313" key="2">
    <source>
        <dbReference type="EMBL" id="SVA03878.1"/>
    </source>
</evidence>
<dbReference type="PANTHER" id="PTHR40469:SF2">
    <property type="entry name" value="GALACTOSE-BINDING DOMAIN-LIKE SUPERFAMILY PROTEIN"/>
    <property type="match status" value="1"/>
</dbReference>
<organism evidence="2">
    <name type="scientific">marine metagenome</name>
    <dbReference type="NCBI Taxonomy" id="408172"/>
    <lineage>
        <taxon>unclassified sequences</taxon>
        <taxon>metagenomes</taxon>
        <taxon>ecological metagenomes</taxon>
    </lineage>
</organism>
<dbReference type="PANTHER" id="PTHR40469">
    <property type="entry name" value="SECRETED GLYCOSYL HYDROLASE"/>
    <property type="match status" value="1"/>
</dbReference>